<dbReference type="RefSeq" id="WP_317746028.1">
    <property type="nucleotide sequence ID" value="NZ_JAWLUP010000005.1"/>
</dbReference>
<reference evidence="1" key="1">
    <citation type="submission" date="2023-10" db="EMBL/GenBank/DDBJ databases">
        <title>Development of a sustainable strategy for remediation of hydrocarbon-contaminated territories based on the waste exchange concept.</title>
        <authorList>
            <person name="Krivoruchko A."/>
        </authorList>
    </citation>
    <scope>NUCLEOTIDE SEQUENCE</scope>
    <source>
        <strain evidence="1">IEGM 68</strain>
    </source>
</reference>
<evidence type="ECO:0000313" key="1">
    <source>
        <dbReference type="EMBL" id="MDV7263861.1"/>
    </source>
</evidence>
<evidence type="ECO:0008006" key="3">
    <source>
        <dbReference type="Google" id="ProtNLM"/>
    </source>
</evidence>
<dbReference type="Proteomes" id="UP001185863">
    <property type="component" value="Unassembled WGS sequence"/>
</dbReference>
<dbReference type="AlphaFoldDB" id="A0AAE4UVS4"/>
<sequence>MTSETDLIDFAIKWRHWGGGTPEDIFREFGPSSEQYLSRLASVLERNTWMYPDIDLAPDLLAPLEHICVVRGSSRARAYRRE</sequence>
<organism evidence="1 2">
    <name type="scientific">Rhodococcus oxybenzonivorans</name>
    <dbReference type="NCBI Taxonomy" id="1990687"/>
    <lineage>
        <taxon>Bacteria</taxon>
        <taxon>Bacillati</taxon>
        <taxon>Actinomycetota</taxon>
        <taxon>Actinomycetes</taxon>
        <taxon>Mycobacteriales</taxon>
        <taxon>Nocardiaceae</taxon>
        <taxon>Rhodococcus</taxon>
    </lineage>
</organism>
<comment type="caution">
    <text evidence="1">The sequence shown here is derived from an EMBL/GenBank/DDBJ whole genome shotgun (WGS) entry which is preliminary data.</text>
</comment>
<dbReference type="EMBL" id="JAWLUP010000005">
    <property type="protein sequence ID" value="MDV7263861.1"/>
    <property type="molecule type" value="Genomic_DNA"/>
</dbReference>
<accession>A0AAE4UVS4</accession>
<gene>
    <name evidence="1" type="ORF">R4315_04715</name>
</gene>
<proteinExistence type="predicted"/>
<name>A0AAE4UVS4_9NOCA</name>
<protein>
    <recommendedName>
        <fullName evidence="3">DUF3263 domain-containing protein</fullName>
    </recommendedName>
</protein>
<evidence type="ECO:0000313" key="2">
    <source>
        <dbReference type="Proteomes" id="UP001185863"/>
    </source>
</evidence>